<sequence>MSLARLLAKIEQYYPNFDRELVERAYLFAKEAHRGQFRNSGEAFIEHPLQVACILADLQLDITSIVAGLLHDVVEDTNTSLQDIETDFGPEVRFLVAGVTKLGKIEYKSKEDRHAENLRKMFLAMARDIRVILIKLADRLHNLRTLGAHEVPKQREIARETLEIFAPVAHRLGIYKIKWEMEDLAFRYLEPDKYYELADRIAKKRKEREDYINLVITKLREKLTEAGIKAEISGRPKNFYSIYRKMVDQGKDLSEIYDLVAVRVIVETVKECYATLGIVHTMWKPIPGRFKDYIAMPKQNMYQSLHTTLVGPLGEPFELQIRTFEMHRTAEYGIAAHWRYKEGGRLNDPEFEKKLSWLRQILEWQHELRDAREFMESLKIDLFSDVVFVFTPKGDVVELPSGSVPIDFAYRIHTEVGHRCIGAKVNGRIVPLDYRLKNGDIVEILTSKQSGGPSRDWLSIVKTSQAKNRIRQWYKKEKKEDNILRGRELLEKELRRQGYDSSSFYKLEGKDAICQRLGFQTENDLYAGIGDGTISPLSVIAKVRDELRKKEEPPELPAAEKEPGFLVKVPEKRAPVSTGVRVRGVKNLAVHLSHCCNPLPGDQIIGYITRGRGVSVHRVDCPNIAYHFQGERERMIDVSWEEDVPTTYQVEIEVKALDRPHLTTDIMNTIADTRTVINAVNARAKKNKMALVNLKLEIRDIEHLYTVMQKVSRVSDVLEVHRVVPK</sequence>
<evidence type="ECO:0000256" key="1">
    <source>
        <dbReference type="ARBA" id="ARBA00004976"/>
    </source>
</evidence>
<keyword evidence="9" id="KW-1185">Reference proteome</keyword>
<dbReference type="UniPathway" id="UPA00908">
    <property type="reaction ID" value="UER00884"/>
</dbReference>
<dbReference type="InterPro" id="IPR045865">
    <property type="entry name" value="ACT-like_dom_sf"/>
</dbReference>
<dbReference type="GO" id="GO:0016301">
    <property type="term" value="F:kinase activity"/>
    <property type="evidence" value="ECO:0007669"/>
    <property type="project" value="UniProtKB-KW"/>
</dbReference>
<evidence type="ECO:0000256" key="4">
    <source>
        <dbReference type="RuleBase" id="RU003847"/>
    </source>
</evidence>
<dbReference type="NCBIfam" id="TIGR00691">
    <property type="entry name" value="spoT_relA"/>
    <property type="match status" value="1"/>
</dbReference>
<comment type="pathway">
    <text evidence="1">Purine metabolism; ppGpp biosynthesis; ppGpp from GTP: step 1/2.</text>
</comment>
<evidence type="ECO:0000313" key="8">
    <source>
        <dbReference type="EMBL" id="AFV11467.1"/>
    </source>
</evidence>
<name>K4LHB7_THEPS</name>
<dbReference type="STRING" id="1089553.Tph_c12460"/>
<dbReference type="CDD" id="cd05399">
    <property type="entry name" value="NT_Rel-Spo_like"/>
    <property type="match status" value="1"/>
</dbReference>
<dbReference type="InterPro" id="IPR002912">
    <property type="entry name" value="ACT_dom"/>
</dbReference>
<dbReference type="GO" id="GO:0005886">
    <property type="term" value="C:plasma membrane"/>
    <property type="evidence" value="ECO:0007669"/>
    <property type="project" value="TreeGrafter"/>
</dbReference>
<dbReference type="InterPro" id="IPR043519">
    <property type="entry name" value="NT_sf"/>
</dbReference>
<dbReference type="EMBL" id="CP003732">
    <property type="protein sequence ID" value="AFV11467.1"/>
    <property type="molecule type" value="Genomic_DNA"/>
</dbReference>
<evidence type="ECO:0000256" key="2">
    <source>
        <dbReference type="ARBA" id="ARBA00013251"/>
    </source>
</evidence>
<dbReference type="PROSITE" id="PS51831">
    <property type="entry name" value="HD"/>
    <property type="match status" value="1"/>
</dbReference>
<dbReference type="FunFam" id="3.10.20.30:FF:000002">
    <property type="entry name" value="GTP pyrophosphokinase (RelA/SpoT)"/>
    <property type="match status" value="1"/>
</dbReference>
<dbReference type="InterPro" id="IPR006674">
    <property type="entry name" value="HD_domain"/>
</dbReference>
<keyword evidence="8" id="KW-0418">Kinase</keyword>
<comment type="similarity">
    <text evidence="4">Belongs to the relA/spoT family.</text>
</comment>
<dbReference type="SUPFAM" id="SSF81271">
    <property type="entry name" value="TGS-like"/>
    <property type="match status" value="1"/>
</dbReference>
<feature type="domain" description="ACT" evidence="5">
    <location>
        <begin position="651"/>
        <end position="725"/>
    </location>
</feature>
<dbReference type="Pfam" id="PF19296">
    <property type="entry name" value="RelA_AH_RIS"/>
    <property type="match status" value="1"/>
</dbReference>
<evidence type="ECO:0000259" key="5">
    <source>
        <dbReference type="PROSITE" id="PS51671"/>
    </source>
</evidence>
<dbReference type="Pfam" id="PF13328">
    <property type="entry name" value="HD_4"/>
    <property type="match status" value="1"/>
</dbReference>
<dbReference type="PANTHER" id="PTHR21262:SF31">
    <property type="entry name" value="GTP PYROPHOSPHOKINASE"/>
    <property type="match status" value="1"/>
</dbReference>
<dbReference type="SUPFAM" id="SSF81301">
    <property type="entry name" value="Nucleotidyltransferase"/>
    <property type="match status" value="1"/>
</dbReference>
<comment type="function">
    <text evidence="4">In eubacteria ppGpp (guanosine 3'-diphosphate 5'-diphosphate) is a mediator of the stringent response that coordinates a variety of cellular activities in response to changes in nutritional abundance.</text>
</comment>
<comment type="catalytic activity">
    <reaction evidence="3">
        <text>GTP + ATP = guanosine 3'-diphosphate 5'-triphosphate + AMP</text>
        <dbReference type="Rhea" id="RHEA:22088"/>
        <dbReference type="ChEBI" id="CHEBI:30616"/>
        <dbReference type="ChEBI" id="CHEBI:37565"/>
        <dbReference type="ChEBI" id="CHEBI:142410"/>
        <dbReference type="ChEBI" id="CHEBI:456215"/>
        <dbReference type="EC" id="2.7.6.5"/>
    </reaction>
</comment>
<dbReference type="FunFam" id="1.10.3210.10:FF:000001">
    <property type="entry name" value="GTP pyrophosphokinase RelA"/>
    <property type="match status" value="1"/>
</dbReference>
<dbReference type="Pfam" id="PF04607">
    <property type="entry name" value="RelA_SpoT"/>
    <property type="match status" value="1"/>
</dbReference>
<dbReference type="eggNOG" id="COG0317">
    <property type="taxonomic scope" value="Bacteria"/>
</dbReference>
<dbReference type="Gene3D" id="3.30.460.10">
    <property type="entry name" value="Beta Polymerase, domain 2"/>
    <property type="match status" value="1"/>
</dbReference>
<dbReference type="Gene3D" id="3.30.70.260">
    <property type="match status" value="1"/>
</dbReference>
<dbReference type="OrthoDB" id="9805041at2"/>
<dbReference type="EC" id="2.7.6.5" evidence="2"/>
<dbReference type="CDD" id="cd04876">
    <property type="entry name" value="ACT_RelA-SpoT"/>
    <property type="match status" value="1"/>
</dbReference>
<proteinExistence type="inferred from homology"/>
<gene>
    <name evidence="8" type="primary">relA</name>
    <name evidence="8" type="ordered locus">Tph_c12460</name>
</gene>
<dbReference type="InterPro" id="IPR045600">
    <property type="entry name" value="RelA/SpoT_AH_RIS"/>
</dbReference>
<evidence type="ECO:0000313" key="9">
    <source>
        <dbReference type="Proteomes" id="UP000000467"/>
    </source>
</evidence>
<evidence type="ECO:0000256" key="3">
    <source>
        <dbReference type="ARBA" id="ARBA00048244"/>
    </source>
</evidence>
<dbReference type="InterPro" id="IPR004095">
    <property type="entry name" value="TGS"/>
</dbReference>
<dbReference type="KEGG" id="tpz:Tph_c12460"/>
<dbReference type="CDD" id="cd00077">
    <property type="entry name" value="HDc"/>
    <property type="match status" value="1"/>
</dbReference>
<dbReference type="InterPro" id="IPR033655">
    <property type="entry name" value="TGS_RelA/SpoT"/>
</dbReference>
<reference evidence="8 9" key="1">
    <citation type="journal article" date="2012" name="BMC Genomics">
        <title>Genome-guided analysis of physiological and morphological traits of the fermentative acetate oxidizer Thermacetogenium phaeum.</title>
        <authorList>
            <person name="Oehler D."/>
            <person name="Poehlein A."/>
            <person name="Leimbach A."/>
            <person name="Muller N."/>
            <person name="Daniel R."/>
            <person name="Gottschalk G."/>
            <person name="Schink B."/>
        </authorList>
    </citation>
    <scope>NUCLEOTIDE SEQUENCE [LARGE SCALE GENOMIC DNA]</scope>
    <source>
        <strain evidence="9">ATCC BAA-254 / DSM 26808 / PB</strain>
    </source>
</reference>
<organism evidence="8 9">
    <name type="scientific">Thermacetogenium phaeum (strain ATCC BAA-254 / DSM 26808 / PB)</name>
    <dbReference type="NCBI Taxonomy" id="1089553"/>
    <lineage>
        <taxon>Bacteria</taxon>
        <taxon>Bacillati</taxon>
        <taxon>Bacillota</taxon>
        <taxon>Clostridia</taxon>
        <taxon>Thermoanaerobacterales</taxon>
        <taxon>Thermoanaerobacteraceae</taxon>
        <taxon>Thermacetogenium</taxon>
    </lineage>
</organism>
<evidence type="ECO:0000259" key="6">
    <source>
        <dbReference type="PROSITE" id="PS51831"/>
    </source>
</evidence>
<dbReference type="SMART" id="SM00471">
    <property type="entry name" value="HDc"/>
    <property type="match status" value="1"/>
</dbReference>
<dbReference type="AlphaFoldDB" id="K4LHB7"/>
<dbReference type="GO" id="GO:0008728">
    <property type="term" value="F:GTP diphosphokinase activity"/>
    <property type="evidence" value="ECO:0007669"/>
    <property type="project" value="UniProtKB-EC"/>
</dbReference>
<dbReference type="InterPro" id="IPR004811">
    <property type="entry name" value="RelA/Spo_fam"/>
</dbReference>
<dbReference type="GO" id="GO:0015970">
    <property type="term" value="P:guanosine tetraphosphate biosynthetic process"/>
    <property type="evidence" value="ECO:0007669"/>
    <property type="project" value="UniProtKB-UniPathway"/>
</dbReference>
<feature type="domain" description="HD" evidence="6">
    <location>
        <begin position="44"/>
        <end position="143"/>
    </location>
</feature>
<dbReference type="InterPro" id="IPR012676">
    <property type="entry name" value="TGS-like"/>
</dbReference>
<evidence type="ECO:0000259" key="7">
    <source>
        <dbReference type="PROSITE" id="PS51880"/>
    </source>
</evidence>
<dbReference type="SUPFAM" id="SSF109604">
    <property type="entry name" value="HD-domain/PDEase-like"/>
    <property type="match status" value="1"/>
</dbReference>
<dbReference type="Gene3D" id="3.10.20.30">
    <property type="match status" value="1"/>
</dbReference>
<dbReference type="InterPro" id="IPR007685">
    <property type="entry name" value="RelA_SpoT"/>
</dbReference>
<dbReference type="InterPro" id="IPR003607">
    <property type="entry name" value="HD/PDEase_dom"/>
</dbReference>
<feature type="domain" description="TGS" evidence="7">
    <location>
        <begin position="385"/>
        <end position="446"/>
    </location>
</feature>
<protein>
    <recommendedName>
        <fullName evidence="2">GTP diphosphokinase</fullName>
        <ecNumber evidence="2">2.7.6.5</ecNumber>
    </recommendedName>
</protein>
<dbReference type="InterPro" id="IPR012675">
    <property type="entry name" value="Beta-grasp_dom_sf"/>
</dbReference>
<keyword evidence="8" id="KW-0808">Transferase</keyword>
<dbReference type="Pfam" id="PF02824">
    <property type="entry name" value="TGS"/>
    <property type="match status" value="1"/>
</dbReference>
<dbReference type="RefSeq" id="WP_015050348.1">
    <property type="nucleotide sequence ID" value="NC_018870.1"/>
</dbReference>
<dbReference type="Pfam" id="PF13291">
    <property type="entry name" value="ACT_4"/>
    <property type="match status" value="1"/>
</dbReference>
<dbReference type="FunFam" id="3.30.460.10:FF:000001">
    <property type="entry name" value="GTP pyrophosphokinase RelA"/>
    <property type="match status" value="1"/>
</dbReference>
<dbReference type="SMART" id="SM00954">
    <property type="entry name" value="RelA_SpoT"/>
    <property type="match status" value="1"/>
</dbReference>
<dbReference type="SUPFAM" id="SSF55021">
    <property type="entry name" value="ACT-like"/>
    <property type="match status" value="1"/>
</dbReference>
<dbReference type="HOGENOM" id="CLU_012300_3_0_9"/>
<dbReference type="PROSITE" id="PS51880">
    <property type="entry name" value="TGS"/>
    <property type="match status" value="1"/>
</dbReference>
<accession>K4LHB7</accession>
<dbReference type="Proteomes" id="UP000000467">
    <property type="component" value="Chromosome"/>
</dbReference>
<dbReference type="PROSITE" id="PS51671">
    <property type="entry name" value="ACT"/>
    <property type="match status" value="1"/>
</dbReference>
<dbReference type="PANTHER" id="PTHR21262">
    <property type="entry name" value="GUANOSINE-3',5'-BIS DIPHOSPHATE 3'-PYROPHOSPHOHYDROLASE"/>
    <property type="match status" value="1"/>
</dbReference>
<dbReference type="CDD" id="cd01668">
    <property type="entry name" value="TGS_RSH"/>
    <property type="match status" value="1"/>
</dbReference>
<dbReference type="Gene3D" id="1.10.3210.10">
    <property type="entry name" value="Hypothetical protein af1432"/>
    <property type="match status" value="1"/>
</dbReference>